<sequence>MENSNKRPLEDLCQYPHTEPKKSKAAQVTTITTHPKSSKAIVGFQDLPDKVIMHLFKYLSHDDIAKMALICPYLLRANHEWTVFEKPRLEDFEKSMEDIYLRYFNKDTTEFFLSYYDVNMFHDYSVSEKLLIQLPTKCPELLHLTLTNQVLDAGEISVKILPRKLKTLTIDNTTIENVPDSSSYLRDISKACPDLERIIMTNNDWVLPDCIRALSKLERLSYLSLAGCKHLYNCIPYRYINNITAFKSLQTLDLRFTPVSDRELACFKGLATLKNVFLESPENINYKIYETITDFGLEKLCSAYSAFRYPYLPNVLGYRLDQSCSIETLYVRKYPKVSDQFLKSSAIHCPYLKLLDIKGSGCTSAEIENFKANSPSTKVIY</sequence>
<dbReference type="Proteomes" id="UP001160148">
    <property type="component" value="Unassembled WGS sequence"/>
</dbReference>
<accession>A0AAV0Y461</accession>
<organism evidence="2 3">
    <name type="scientific">Macrosiphum euphorbiae</name>
    <name type="common">potato aphid</name>
    <dbReference type="NCBI Taxonomy" id="13131"/>
    <lineage>
        <taxon>Eukaryota</taxon>
        <taxon>Metazoa</taxon>
        <taxon>Ecdysozoa</taxon>
        <taxon>Arthropoda</taxon>
        <taxon>Hexapoda</taxon>
        <taxon>Insecta</taxon>
        <taxon>Pterygota</taxon>
        <taxon>Neoptera</taxon>
        <taxon>Paraneoptera</taxon>
        <taxon>Hemiptera</taxon>
        <taxon>Sternorrhyncha</taxon>
        <taxon>Aphidomorpha</taxon>
        <taxon>Aphidoidea</taxon>
        <taxon>Aphididae</taxon>
        <taxon>Macrosiphini</taxon>
        <taxon>Macrosiphum</taxon>
    </lineage>
</organism>
<evidence type="ECO:0000259" key="1">
    <source>
        <dbReference type="PROSITE" id="PS50181"/>
    </source>
</evidence>
<dbReference type="PANTHER" id="PTHR13318">
    <property type="entry name" value="PARTNER OF PAIRED, ISOFORM B-RELATED"/>
    <property type="match status" value="1"/>
</dbReference>
<comment type="caution">
    <text evidence="2">The sequence shown here is derived from an EMBL/GenBank/DDBJ whole genome shotgun (WGS) entry which is preliminary data.</text>
</comment>
<evidence type="ECO:0000313" key="2">
    <source>
        <dbReference type="EMBL" id="CAI6375208.1"/>
    </source>
</evidence>
<name>A0AAV0Y461_9HEMI</name>
<protein>
    <recommendedName>
        <fullName evidence="1">F-box domain-containing protein</fullName>
    </recommendedName>
</protein>
<keyword evidence="3" id="KW-1185">Reference proteome</keyword>
<gene>
    <name evidence="2" type="ORF">MEUPH1_LOCUS28736</name>
</gene>
<dbReference type="PANTHER" id="PTHR13318:SF233">
    <property type="entry name" value="BACK DOMAIN-CONTAINING PROTEIN"/>
    <property type="match status" value="1"/>
</dbReference>
<proteinExistence type="predicted"/>
<feature type="domain" description="F-box" evidence="1">
    <location>
        <begin position="41"/>
        <end position="84"/>
    </location>
</feature>
<reference evidence="2 3" key="1">
    <citation type="submission" date="2023-01" db="EMBL/GenBank/DDBJ databases">
        <authorList>
            <person name="Whitehead M."/>
        </authorList>
    </citation>
    <scope>NUCLEOTIDE SEQUENCE [LARGE SCALE GENOMIC DNA]</scope>
</reference>
<dbReference type="GO" id="GO:0031146">
    <property type="term" value="P:SCF-dependent proteasomal ubiquitin-dependent protein catabolic process"/>
    <property type="evidence" value="ECO:0007669"/>
    <property type="project" value="TreeGrafter"/>
</dbReference>
<dbReference type="SUPFAM" id="SSF81383">
    <property type="entry name" value="F-box domain"/>
    <property type="match status" value="1"/>
</dbReference>
<dbReference type="InterPro" id="IPR001810">
    <property type="entry name" value="F-box_dom"/>
</dbReference>
<dbReference type="AlphaFoldDB" id="A0AAV0Y461"/>
<dbReference type="InterPro" id="IPR032675">
    <property type="entry name" value="LRR_dom_sf"/>
</dbReference>
<dbReference type="PROSITE" id="PS50181">
    <property type="entry name" value="FBOX"/>
    <property type="match status" value="1"/>
</dbReference>
<dbReference type="EMBL" id="CARXXK010001284">
    <property type="protein sequence ID" value="CAI6375208.1"/>
    <property type="molecule type" value="Genomic_DNA"/>
</dbReference>
<dbReference type="SUPFAM" id="SSF52047">
    <property type="entry name" value="RNI-like"/>
    <property type="match status" value="1"/>
</dbReference>
<dbReference type="InterPro" id="IPR036047">
    <property type="entry name" value="F-box-like_dom_sf"/>
</dbReference>
<dbReference type="Gene3D" id="3.80.10.10">
    <property type="entry name" value="Ribonuclease Inhibitor"/>
    <property type="match status" value="1"/>
</dbReference>
<dbReference type="GO" id="GO:0019005">
    <property type="term" value="C:SCF ubiquitin ligase complex"/>
    <property type="evidence" value="ECO:0007669"/>
    <property type="project" value="TreeGrafter"/>
</dbReference>
<evidence type="ECO:0000313" key="3">
    <source>
        <dbReference type="Proteomes" id="UP001160148"/>
    </source>
</evidence>